<evidence type="ECO:0000256" key="1">
    <source>
        <dbReference type="SAM" id="MobiDB-lite"/>
    </source>
</evidence>
<dbReference type="OrthoDB" id="5244965at2"/>
<dbReference type="SUPFAM" id="SSF64376">
    <property type="entry name" value="YlxR-like"/>
    <property type="match status" value="1"/>
</dbReference>
<proteinExistence type="predicted"/>
<comment type="caution">
    <text evidence="3">The sequence shown here is derived from an EMBL/GenBank/DDBJ whole genome shotgun (WGS) entry which is preliminary data.</text>
</comment>
<dbReference type="PANTHER" id="PTHR34215">
    <property type="entry name" value="BLL0784 PROTEIN"/>
    <property type="match status" value="1"/>
</dbReference>
<protein>
    <submittedName>
        <fullName evidence="3">YlxR family protein</fullName>
    </submittedName>
</protein>
<reference evidence="3 4" key="1">
    <citation type="submission" date="2019-09" db="EMBL/GenBank/DDBJ databases">
        <title>Phylogeny of genus Pseudoclavibacter and closely related genus.</title>
        <authorList>
            <person name="Li Y."/>
        </authorList>
    </citation>
    <scope>NUCLEOTIDE SEQUENCE [LARGE SCALE GENOMIC DNA]</scope>
    <source>
        <strain evidence="3 4">THG-MD12</strain>
    </source>
</reference>
<dbReference type="EMBL" id="WBJX01000001">
    <property type="protein sequence ID" value="KAB1639776.1"/>
    <property type="molecule type" value="Genomic_DNA"/>
</dbReference>
<dbReference type="PANTHER" id="PTHR34215:SF1">
    <property type="entry name" value="YLXR DOMAIN-CONTAINING PROTEIN"/>
    <property type="match status" value="1"/>
</dbReference>
<dbReference type="RefSeq" id="WP_104312130.1">
    <property type="nucleotide sequence ID" value="NZ_CANKVH010000002.1"/>
</dbReference>
<gene>
    <name evidence="3" type="ORF">F8O03_05545</name>
</gene>
<accession>A0A7J5B6H2</accession>
<sequence>MSSVRTCVGCRSRSARSQLLRVVLRQGSLEVDISASLPGRGAWIHPTAECTRLAIERRAFLRAFKTGTVDTEALSRHASTLEQGERTAPTTRKG</sequence>
<dbReference type="InterPro" id="IPR037465">
    <property type="entry name" value="YlxR"/>
</dbReference>
<keyword evidence="4" id="KW-1185">Reference proteome</keyword>
<dbReference type="Pfam" id="PF04296">
    <property type="entry name" value="YlxR"/>
    <property type="match status" value="1"/>
</dbReference>
<organism evidence="3 4">
    <name type="scientific">Pseudoclavibacter terrae</name>
    <dbReference type="NCBI Taxonomy" id="1530195"/>
    <lineage>
        <taxon>Bacteria</taxon>
        <taxon>Bacillati</taxon>
        <taxon>Actinomycetota</taxon>
        <taxon>Actinomycetes</taxon>
        <taxon>Micrococcales</taxon>
        <taxon>Microbacteriaceae</taxon>
        <taxon>Pseudoclavibacter</taxon>
    </lineage>
</organism>
<name>A0A7J5B6H2_9MICO</name>
<dbReference type="InterPro" id="IPR007393">
    <property type="entry name" value="YlxR_dom"/>
</dbReference>
<evidence type="ECO:0000313" key="3">
    <source>
        <dbReference type="EMBL" id="KAB1639776.1"/>
    </source>
</evidence>
<dbReference type="Gene3D" id="3.30.1230.10">
    <property type="entry name" value="YlxR-like"/>
    <property type="match status" value="1"/>
</dbReference>
<evidence type="ECO:0000259" key="2">
    <source>
        <dbReference type="Pfam" id="PF04296"/>
    </source>
</evidence>
<feature type="domain" description="YlxR" evidence="2">
    <location>
        <begin position="5"/>
        <end position="69"/>
    </location>
</feature>
<dbReference type="Proteomes" id="UP000490386">
    <property type="component" value="Unassembled WGS sequence"/>
</dbReference>
<dbReference type="InterPro" id="IPR035931">
    <property type="entry name" value="YlxR-like_sf"/>
</dbReference>
<feature type="region of interest" description="Disordered" evidence="1">
    <location>
        <begin position="74"/>
        <end position="94"/>
    </location>
</feature>
<evidence type="ECO:0000313" key="4">
    <source>
        <dbReference type="Proteomes" id="UP000490386"/>
    </source>
</evidence>
<dbReference type="AlphaFoldDB" id="A0A7J5B6H2"/>